<name>A0A8V0ZH19_CHICK</name>
<dbReference type="PANTHER" id="PTHR35824:SF1">
    <property type="entry name" value="MEMBRANE-ANCHORED JUNCTION PROTEIN"/>
    <property type="match status" value="1"/>
</dbReference>
<dbReference type="GeneTree" id="ENSGT00390000007971"/>
<dbReference type="OrthoDB" id="6162963at2759"/>
<evidence type="ECO:0000313" key="2">
    <source>
        <dbReference type="Proteomes" id="UP000000539"/>
    </source>
</evidence>
<dbReference type="GO" id="GO:0007129">
    <property type="term" value="P:homologous chromosome pairing at meiosis"/>
    <property type="evidence" value="ECO:0000318"/>
    <property type="project" value="GO_Central"/>
</dbReference>
<sequence>MWKAPGVVFLSQDPDDSNTGLVQSWGGPPSQTATCAAQDVSWGHWRGDQAVFCGRQEEQEVLPCAPHSCGLPAVPAGLQAAAYTRHRSCSRCVGLIGAAAQGCAGLCAVRGARWGARDSLLPSEVIKEMPLKPFTYPLPETRFLHAGGVVYKFKIRYGNLQSAPELNNTDIAVKEFEEAIRVILGNLDDLHPFSTDHFTIFPYLSKWERVSKMRFKHKNVNLVPYPYICTMYLELNSFQQSLSLGREVNSDTSEPVKRKSEIPEMTDMEETVKRRRVEGQTETSYPKLCMDRPGAESVHCVIKAEHGLEKNYSKEIQREHSPASLSMGCNQESLWGPVGYNVEGRAETTQAEGEMQVLQQMDQISTKGTVEPKRGRLSKFWRRVFSPLQHLFGGKH</sequence>
<dbReference type="GO" id="GO:0070197">
    <property type="term" value="P:meiotic attachment of telomere to nuclear envelope"/>
    <property type="evidence" value="ECO:0000318"/>
    <property type="project" value="GO_Central"/>
</dbReference>
<evidence type="ECO:0000313" key="1">
    <source>
        <dbReference type="Ensembl" id="ENSGALP00010030092.1"/>
    </source>
</evidence>
<organism evidence="1 2">
    <name type="scientific">Gallus gallus</name>
    <name type="common">Chicken</name>
    <dbReference type="NCBI Taxonomy" id="9031"/>
    <lineage>
        <taxon>Eukaryota</taxon>
        <taxon>Metazoa</taxon>
        <taxon>Chordata</taxon>
        <taxon>Craniata</taxon>
        <taxon>Vertebrata</taxon>
        <taxon>Euteleostomi</taxon>
        <taxon>Archelosauria</taxon>
        <taxon>Archosauria</taxon>
        <taxon>Dinosauria</taxon>
        <taxon>Saurischia</taxon>
        <taxon>Theropoda</taxon>
        <taxon>Coelurosauria</taxon>
        <taxon>Aves</taxon>
        <taxon>Neognathae</taxon>
        <taxon>Galloanserae</taxon>
        <taxon>Galliformes</taxon>
        <taxon>Phasianidae</taxon>
        <taxon>Phasianinae</taxon>
        <taxon>Gallus</taxon>
    </lineage>
</organism>
<dbReference type="Ensembl" id="ENSGALT00010050901.1">
    <property type="protein sequence ID" value="ENSGALP00010030092.1"/>
    <property type="gene ID" value="ENSGALG00010021037.1"/>
</dbReference>
<reference evidence="1" key="3">
    <citation type="submission" date="2025-09" db="UniProtKB">
        <authorList>
            <consortium name="Ensembl"/>
        </authorList>
    </citation>
    <scope>IDENTIFICATION</scope>
    <source>
        <strain evidence="1">broiler</strain>
    </source>
</reference>
<dbReference type="AlphaFoldDB" id="A0A8V0ZH19"/>
<dbReference type="PANTHER" id="PTHR35824">
    <property type="entry name" value="MEMBRANE-ANCHORED JUNCTION PROTEIN MAJIN"/>
    <property type="match status" value="1"/>
</dbReference>
<reference evidence="1" key="2">
    <citation type="submission" date="2025-08" db="UniProtKB">
        <authorList>
            <consortium name="Ensembl"/>
        </authorList>
    </citation>
    <scope>IDENTIFICATION</scope>
    <source>
        <strain evidence="1">broiler</strain>
    </source>
</reference>
<reference evidence="1" key="1">
    <citation type="submission" date="2020-11" db="EMBL/GenBank/DDBJ databases">
        <title>Gallus gallus (Chicken) genome, bGalGal1, GRCg7b, maternal haplotype autosomes + Z &amp; W.</title>
        <authorList>
            <person name="Warren W."/>
            <person name="Formenti G."/>
            <person name="Fedrigo O."/>
            <person name="Haase B."/>
            <person name="Mountcastle J."/>
            <person name="Balacco J."/>
            <person name="Tracey A."/>
            <person name="Schneider V."/>
            <person name="Okimoto R."/>
            <person name="Cheng H."/>
            <person name="Hawken R."/>
            <person name="Howe K."/>
            <person name="Jarvis E.D."/>
        </authorList>
    </citation>
    <scope>NUCLEOTIDE SEQUENCE [LARGE SCALE GENOMIC DNA]</scope>
    <source>
        <strain evidence="1">Broiler</strain>
    </source>
</reference>
<dbReference type="GO" id="GO:0005637">
    <property type="term" value="C:nuclear inner membrane"/>
    <property type="evidence" value="ECO:0000318"/>
    <property type="project" value="GO_Central"/>
</dbReference>
<protein>
    <submittedName>
        <fullName evidence="1">Membrane anchored junction protein</fullName>
    </submittedName>
</protein>
<dbReference type="GO" id="GO:0003677">
    <property type="term" value="F:DNA binding"/>
    <property type="evidence" value="ECO:0007669"/>
    <property type="project" value="InterPro"/>
</dbReference>
<dbReference type="Proteomes" id="UP000000539">
    <property type="component" value="Chromosome 15"/>
</dbReference>
<proteinExistence type="predicted"/>
<accession>A0A8V0ZH19</accession>
<keyword evidence="2" id="KW-1185">Reference proteome</keyword>
<dbReference type="InterPro" id="IPR027816">
    <property type="entry name" value="MAJIN"/>
</dbReference>
<dbReference type="Pfam" id="PF15077">
    <property type="entry name" value="MAJIN"/>
    <property type="match status" value="1"/>
</dbReference>
<gene>
    <name evidence="1" type="primary">MAJIN</name>
</gene>